<feature type="region of interest" description="Disordered" evidence="1">
    <location>
        <begin position="322"/>
        <end position="348"/>
    </location>
</feature>
<feature type="compositionally biased region" description="Polar residues" evidence="1">
    <location>
        <begin position="334"/>
        <end position="343"/>
    </location>
</feature>
<reference evidence="2" key="1">
    <citation type="journal article" date="2020" name="Stud. Mycol.">
        <title>101 Dothideomycetes genomes: a test case for predicting lifestyles and emergence of pathogens.</title>
        <authorList>
            <person name="Haridas S."/>
            <person name="Albert R."/>
            <person name="Binder M."/>
            <person name="Bloem J."/>
            <person name="Labutti K."/>
            <person name="Salamov A."/>
            <person name="Andreopoulos B."/>
            <person name="Baker S."/>
            <person name="Barry K."/>
            <person name="Bills G."/>
            <person name="Bluhm B."/>
            <person name="Cannon C."/>
            <person name="Castanera R."/>
            <person name="Culley D."/>
            <person name="Daum C."/>
            <person name="Ezra D."/>
            <person name="Gonzalez J."/>
            <person name="Henrissat B."/>
            <person name="Kuo A."/>
            <person name="Liang C."/>
            <person name="Lipzen A."/>
            <person name="Lutzoni F."/>
            <person name="Magnuson J."/>
            <person name="Mondo S."/>
            <person name="Nolan M."/>
            <person name="Ohm R."/>
            <person name="Pangilinan J."/>
            <person name="Park H.-J."/>
            <person name="Ramirez L."/>
            <person name="Alfaro M."/>
            <person name="Sun H."/>
            <person name="Tritt A."/>
            <person name="Yoshinaga Y."/>
            <person name="Zwiers L.-H."/>
            <person name="Turgeon B."/>
            <person name="Goodwin S."/>
            <person name="Spatafora J."/>
            <person name="Crous P."/>
            <person name="Grigoriev I."/>
        </authorList>
    </citation>
    <scope>NUCLEOTIDE SEQUENCE</scope>
    <source>
        <strain evidence="2">CBS 130266</strain>
    </source>
</reference>
<gene>
    <name evidence="2" type="ORF">EJ08DRAFT_682914</name>
</gene>
<protein>
    <submittedName>
        <fullName evidence="2">Uncharacterized protein</fullName>
    </submittedName>
</protein>
<keyword evidence="3" id="KW-1185">Reference proteome</keyword>
<dbReference type="EMBL" id="MU007097">
    <property type="protein sequence ID" value="KAF2421544.1"/>
    <property type="molecule type" value="Genomic_DNA"/>
</dbReference>
<evidence type="ECO:0000313" key="2">
    <source>
        <dbReference type="EMBL" id="KAF2421544.1"/>
    </source>
</evidence>
<organism evidence="2 3">
    <name type="scientific">Tothia fuscella</name>
    <dbReference type="NCBI Taxonomy" id="1048955"/>
    <lineage>
        <taxon>Eukaryota</taxon>
        <taxon>Fungi</taxon>
        <taxon>Dikarya</taxon>
        <taxon>Ascomycota</taxon>
        <taxon>Pezizomycotina</taxon>
        <taxon>Dothideomycetes</taxon>
        <taxon>Pleosporomycetidae</taxon>
        <taxon>Venturiales</taxon>
        <taxon>Cylindrosympodiaceae</taxon>
        <taxon>Tothia</taxon>
    </lineage>
</organism>
<sequence length="450" mass="48694">MTCRISTEKFSETPLEPPPDPSSVTADVLGSYSDDEPVETKCQKQVCAERQRKKTGAQDASVISRSESRWIPLAARAHLQALQKYDPEHIEIGLNLAREGKLDHLKALQKYPNSVVTRWLKSPNLKENPENSVPASALAEISHRDSYASSFHSSLDPRRNSGSSANTQYSCQSETTSPIHVAANSSRFPPRKSSRAHPEIKLPTAFQPTLEIPPISSTRGPLIQDAKSSRPVSKALPSLPCDALPIVEDLREDASHVLPKSAARLTTTPAKPLSNAEPVTQAQPKLVVNPARKFIQVDTARPDSSVLGDILLPLQTSKLVKRASSVPHRPSPVASANTSSGPGQRTMAKTKPLINSLDNRNQPAENEISWEVLIGSADPPDGLASLHTFRSRLDNPKANLSRSKSSPGGITSLAAVDLKREVAATEEALELFLSEAGVEPGSRVSFMQIE</sequence>
<feature type="region of interest" description="Disordered" evidence="1">
    <location>
        <begin position="1"/>
        <end position="64"/>
    </location>
</feature>
<feature type="compositionally biased region" description="Polar residues" evidence="1">
    <location>
        <begin position="160"/>
        <end position="178"/>
    </location>
</feature>
<feature type="compositionally biased region" description="Basic and acidic residues" evidence="1">
    <location>
        <begin position="38"/>
        <end position="50"/>
    </location>
</feature>
<dbReference type="AlphaFoldDB" id="A0A9P4NHE5"/>
<evidence type="ECO:0000256" key="1">
    <source>
        <dbReference type="SAM" id="MobiDB-lite"/>
    </source>
</evidence>
<accession>A0A9P4NHE5</accession>
<comment type="caution">
    <text evidence="2">The sequence shown here is derived from an EMBL/GenBank/DDBJ whole genome shotgun (WGS) entry which is preliminary data.</text>
</comment>
<dbReference type="Proteomes" id="UP000800235">
    <property type="component" value="Unassembled WGS sequence"/>
</dbReference>
<feature type="region of interest" description="Disordered" evidence="1">
    <location>
        <begin position="149"/>
        <end position="178"/>
    </location>
</feature>
<name>A0A9P4NHE5_9PEZI</name>
<feature type="region of interest" description="Disordered" evidence="1">
    <location>
        <begin position="210"/>
        <end position="234"/>
    </location>
</feature>
<feature type="compositionally biased region" description="Basic and acidic residues" evidence="1">
    <location>
        <begin position="1"/>
        <end position="11"/>
    </location>
</feature>
<evidence type="ECO:0000313" key="3">
    <source>
        <dbReference type="Proteomes" id="UP000800235"/>
    </source>
</evidence>
<proteinExistence type="predicted"/>